<organism evidence="15 16">
    <name type="scientific">Rapidithrix thailandica</name>
    <dbReference type="NCBI Taxonomy" id="413964"/>
    <lineage>
        <taxon>Bacteria</taxon>
        <taxon>Pseudomonadati</taxon>
        <taxon>Bacteroidota</taxon>
        <taxon>Cytophagia</taxon>
        <taxon>Cytophagales</taxon>
        <taxon>Flammeovirgaceae</taxon>
        <taxon>Rapidithrix</taxon>
    </lineage>
</organism>
<evidence type="ECO:0000256" key="12">
    <source>
        <dbReference type="SAM" id="SignalP"/>
    </source>
</evidence>
<comment type="similarity">
    <text evidence="10 11">Belongs to the TonB-dependent receptor family.</text>
</comment>
<feature type="chain" id="PRO_5043779565" evidence="12">
    <location>
        <begin position="23"/>
        <end position="774"/>
    </location>
</feature>
<evidence type="ECO:0000256" key="8">
    <source>
        <dbReference type="ARBA" id="ARBA00023170"/>
    </source>
</evidence>
<dbReference type="InterPro" id="IPR037066">
    <property type="entry name" value="Plug_dom_sf"/>
</dbReference>
<dbReference type="PROSITE" id="PS52016">
    <property type="entry name" value="TONB_DEPENDENT_REC_3"/>
    <property type="match status" value="1"/>
</dbReference>
<dbReference type="RefSeq" id="WP_346822578.1">
    <property type="nucleotide sequence ID" value="NZ_JBDKWZ010000010.1"/>
</dbReference>
<dbReference type="GO" id="GO:0044718">
    <property type="term" value="P:siderophore transmembrane transport"/>
    <property type="evidence" value="ECO:0007669"/>
    <property type="project" value="TreeGrafter"/>
</dbReference>
<accession>A0AAW9SDC0</accession>
<dbReference type="GO" id="GO:0009279">
    <property type="term" value="C:cell outer membrane"/>
    <property type="evidence" value="ECO:0007669"/>
    <property type="project" value="UniProtKB-SubCell"/>
</dbReference>
<evidence type="ECO:0000313" key="15">
    <source>
        <dbReference type="EMBL" id="MEN7549800.1"/>
    </source>
</evidence>
<dbReference type="Proteomes" id="UP001403385">
    <property type="component" value="Unassembled WGS sequence"/>
</dbReference>
<evidence type="ECO:0000256" key="2">
    <source>
        <dbReference type="ARBA" id="ARBA00022448"/>
    </source>
</evidence>
<dbReference type="PANTHER" id="PTHR30069">
    <property type="entry name" value="TONB-DEPENDENT OUTER MEMBRANE RECEPTOR"/>
    <property type="match status" value="1"/>
</dbReference>
<dbReference type="InterPro" id="IPR036942">
    <property type="entry name" value="Beta-barrel_TonB_sf"/>
</dbReference>
<evidence type="ECO:0000256" key="4">
    <source>
        <dbReference type="ARBA" id="ARBA00022692"/>
    </source>
</evidence>
<reference evidence="15 16" key="1">
    <citation type="submission" date="2024-04" db="EMBL/GenBank/DDBJ databases">
        <title>Novel genus in family Flammeovirgaceae.</title>
        <authorList>
            <person name="Nguyen T.H."/>
            <person name="Vuong T.Q."/>
            <person name="Le H."/>
            <person name="Kim S.-G."/>
        </authorList>
    </citation>
    <scope>NUCLEOTIDE SEQUENCE [LARGE SCALE GENOMIC DNA]</scope>
    <source>
        <strain evidence="15 16">JCM 23209</strain>
    </source>
</reference>
<keyword evidence="4 10" id="KW-0812">Transmembrane</keyword>
<dbReference type="InterPro" id="IPR012910">
    <property type="entry name" value="Plug_dom"/>
</dbReference>
<name>A0AAW9SDC0_9BACT</name>
<proteinExistence type="inferred from homology"/>
<keyword evidence="3 10" id="KW-1134">Transmembrane beta strand</keyword>
<feature type="domain" description="TonB-dependent receptor plug" evidence="14">
    <location>
        <begin position="121"/>
        <end position="224"/>
    </location>
</feature>
<gene>
    <name evidence="15" type="ORF">AAG747_17885</name>
</gene>
<evidence type="ECO:0000256" key="11">
    <source>
        <dbReference type="RuleBase" id="RU003357"/>
    </source>
</evidence>
<evidence type="ECO:0000259" key="14">
    <source>
        <dbReference type="Pfam" id="PF07715"/>
    </source>
</evidence>
<dbReference type="EMBL" id="JBDKWZ010000010">
    <property type="protein sequence ID" value="MEN7549800.1"/>
    <property type="molecule type" value="Genomic_DNA"/>
</dbReference>
<keyword evidence="5 12" id="KW-0732">Signal</keyword>
<dbReference type="GO" id="GO:0015344">
    <property type="term" value="F:siderophore uptake transmembrane transporter activity"/>
    <property type="evidence" value="ECO:0007669"/>
    <property type="project" value="TreeGrafter"/>
</dbReference>
<evidence type="ECO:0000256" key="3">
    <source>
        <dbReference type="ARBA" id="ARBA00022452"/>
    </source>
</evidence>
<evidence type="ECO:0000259" key="13">
    <source>
        <dbReference type="Pfam" id="PF00593"/>
    </source>
</evidence>
<evidence type="ECO:0000256" key="9">
    <source>
        <dbReference type="ARBA" id="ARBA00023237"/>
    </source>
</evidence>
<dbReference type="InterPro" id="IPR039426">
    <property type="entry name" value="TonB-dep_rcpt-like"/>
</dbReference>
<keyword evidence="9 10" id="KW-0998">Cell outer membrane</keyword>
<keyword evidence="8 15" id="KW-0675">Receptor</keyword>
<comment type="caution">
    <text evidence="15">The sequence shown here is derived from an EMBL/GenBank/DDBJ whole genome shotgun (WGS) entry which is preliminary data.</text>
</comment>
<dbReference type="InterPro" id="IPR000531">
    <property type="entry name" value="Beta-barrel_TonB"/>
</dbReference>
<keyword evidence="16" id="KW-1185">Reference proteome</keyword>
<evidence type="ECO:0000313" key="16">
    <source>
        <dbReference type="Proteomes" id="UP001403385"/>
    </source>
</evidence>
<feature type="signal peptide" evidence="12">
    <location>
        <begin position="1"/>
        <end position="22"/>
    </location>
</feature>
<dbReference type="PANTHER" id="PTHR30069:SF29">
    <property type="entry name" value="HEMOGLOBIN AND HEMOGLOBIN-HAPTOGLOBIN-BINDING PROTEIN 1-RELATED"/>
    <property type="match status" value="1"/>
</dbReference>
<sequence>MKFFKLIFLLNSLTGLFSHTMAQNLTVQGTVINQQTQTGIPDVSIHSNNSLLTVTDAQGFFQIHLEDKDNSPLTFQHLNYLPKSIVPNAPSDTLKVALSPKTYQLESVNITASRYLKRIMEEVVSVDLLSEQLIKDVNAITLTDALDKLPGTEVVDGQVAIRGGSNYSYGIGSRVQMVVDGQPLLTGDRNSIPWNFLPIEFADKVEVLKGAASTLYGSSALNGVIHLRTSWPDKKPETKLLTFYTAYSKPKRKEIAWWDRPPYQAGLLISHKQPFKRADLVVGGNYMKASGYLRNVDQSLKKVSAKFRLRPKQKHGLTWGFHGSIMESEEAEFIFWENKDEGAYIPFIGNNPQQENGLVRIDQRQYHIDPFLSVLTPKGDEHELKTRWYHVEFLNFTNNLQSDFFNTNYQFQTRLSEPFTLVTGASFQYFQVDDPDGFGNNHGNTLGLFGQLDYSGQRLNASAGMRIEHYKIAQKDSKTIPVFRGGINYQLATATHLRASFSQGFRMPSLAEMFVDKSKELVPIFPNPELKPEYGWNAELGIKRQVQIDQWDAYLDFALFLTDYHDMIEFQFGYHPPDTLDSVPTEDLIKYIGFKTGNVTRARIGGFEASVLGKGQVGMIPLRLSLGYSYNYPVDLNSDEELKNLGTYTGRFFKSMFNDSEEVHSPLLKYHHRSLAKADITASYKFLSIGLDYRYYGFVDKVDDAIIGAIPGAKEYREENARGNHTFHLRTGVDLKKLGKFTLIVRNLFNDEYVIRFAKMEAPRNFTLQYRVRL</sequence>
<keyword evidence="2 10" id="KW-0813">Transport</keyword>
<dbReference type="Gene3D" id="2.170.130.10">
    <property type="entry name" value="TonB-dependent receptor, plug domain"/>
    <property type="match status" value="1"/>
</dbReference>
<dbReference type="Pfam" id="PF07715">
    <property type="entry name" value="Plug"/>
    <property type="match status" value="1"/>
</dbReference>
<dbReference type="SUPFAM" id="SSF56935">
    <property type="entry name" value="Porins"/>
    <property type="match status" value="1"/>
</dbReference>
<dbReference type="Pfam" id="PF00593">
    <property type="entry name" value="TonB_dep_Rec_b-barrel"/>
    <property type="match status" value="1"/>
</dbReference>
<evidence type="ECO:0000256" key="10">
    <source>
        <dbReference type="PROSITE-ProRule" id="PRU01360"/>
    </source>
</evidence>
<evidence type="ECO:0000256" key="6">
    <source>
        <dbReference type="ARBA" id="ARBA00023077"/>
    </source>
</evidence>
<keyword evidence="6 11" id="KW-0798">TonB box</keyword>
<dbReference type="Gene3D" id="2.40.170.20">
    <property type="entry name" value="TonB-dependent receptor, beta-barrel domain"/>
    <property type="match status" value="1"/>
</dbReference>
<dbReference type="InterPro" id="IPR008969">
    <property type="entry name" value="CarboxyPept-like_regulatory"/>
</dbReference>
<dbReference type="AlphaFoldDB" id="A0AAW9SDC0"/>
<feature type="domain" description="TonB-dependent receptor-like beta-barrel" evidence="13">
    <location>
        <begin position="395"/>
        <end position="733"/>
    </location>
</feature>
<evidence type="ECO:0000256" key="5">
    <source>
        <dbReference type="ARBA" id="ARBA00022729"/>
    </source>
</evidence>
<protein>
    <submittedName>
        <fullName evidence="15">TonB-dependent receptor</fullName>
    </submittedName>
</protein>
<keyword evidence="7 10" id="KW-0472">Membrane</keyword>
<evidence type="ECO:0000256" key="7">
    <source>
        <dbReference type="ARBA" id="ARBA00023136"/>
    </source>
</evidence>
<evidence type="ECO:0000256" key="1">
    <source>
        <dbReference type="ARBA" id="ARBA00004571"/>
    </source>
</evidence>
<dbReference type="SUPFAM" id="SSF49464">
    <property type="entry name" value="Carboxypeptidase regulatory domain-like"/>
    <property type="match status" value="1"/>
</dbReference>
<comment type="subcellular location">
    <subcellularLocation>
        <location evidence="1 10">Cell outer membrane</location>
        <topology evidence="1 10">Multi-pass membrane protein</topology>
    </subcellularLocation>
</comment>
<dbReference type="Pfam" id="PF13715">
    <property type="entry name" value="CarbopepD_reg_2"/>
    <property type="match status" value="1"/>
</dbReference>